<proteinExistence type="predicted"/>
<comment type="caution">
    <text evidence="2">The sequence shown here is derived from an EMBL/GenBank/DDBJ whole genome shotgun (WGS) entry which is preliminary data.</text>
</comment>
<keyword evidence="3" id="KW-1185">Reference proteome</keyword>
<name>A0AAV4QL58_9ARAC</name>
<evidence type="ECO:0000313" key="2">
    <source>
        <dbReference type="EMBL" id="GIY10793.1"/>
    </source>
</evidence>
<protein>
    <submittedName>
        <fullName evidence="2">Laminin subunit alpha-2</fullName>
    </submittedName>
</protein>
<keyword evidence="1" id="KW-0175">Coiled coil</keyword>
<dbReference type="PROSITE" id="PS51257">
    <property type="entry name" value="PROKAR_LIPOPROTEIN"/>
    <property type="match status" value="1"/>
</dbReference>
<dbReference type="AlphaFoldDB" id="A0AAV4QL58"/>
<dbReference type="EMBL" id="BPLQ01004796">
    <property type="protein sequence ID" value="GIY10793.1"/>
    <property type="molecule type" value="Genomic_DNA"/>
</dbReference>
<evidence type="ECO:0000256" key="1">
    <source>
        <dbReference type="SAM" id="Coils"/>
    </source>
</evidence>
<gene>
    <name evidence="2" type="primary">X975_10592</name>
    <name evidence="2" type="ORF">CDAR_16081</name>
</gene>
<feature type="coiled-coil region" evidence="1">
    <location>
        <begin position="151"/>
        <end position="197"/>
    </location>
</feature>
<reference evidence="2 3" key="1">
    <citation type="submission" date="2021-06" db="EMBL/GenBank/DDBJ databases">
        <title>Caerostris darwini draft genome.</title>
        <authorList>
            <person name="Kono N."/>
            <person name="Arakawa K."/>
        </authorList>
    </citation>
    <scope>NUCLEOTIDE SEQUENCE [LARGE SCALE GENOMIC DNA]</scope>
</reference>
<dbReference type="Proteomes" id="UP001054837">
    <property type="component" value="Unassembled WGS sequence"/>
</dbReference>
<accession>A0AAV4QL58</accession>
<evidence type="ECO:0000313" key="3">
    <source>
        <dbReference type="Proteomes" id="UP001054837"/>
    </source>
</evidence>
<organism evidence="2 3">
    <name type="scientific">Caerostris darwini</name>
    <dbReference type="NCBI Taxonomy" id="1538125"/>
    <lineage>
        <taxon>Eukaryota</taxon>
        <taxon>Metazoa</taxon>
        <taxon>Ecdysozoa</taxon>
        <taxon>Arthropoda</taxon>
        <taxon>Chelicerata</taxon>
        <taxon>Arachnida</taxon>
        <taxon>Araneae</taxon>
        <taxon>Araneomorphae</taxon>
        <taxon>Entelegynae</taxon>
        <taxon>Araneoidea</taxon>
        <taxon>Araneidae</taxon>
        <taxon>Caerostris</taxon>
    </lineage>
</organism>
<sequence length="382" mass="44293">MIRLVRLDLAVLNLEEWAFVGLVSGFSCPDAGYEGFFECCIHHRDLMTKVRLHLWITYTGRMRLVLLLCFVGFAAADFLQKADSAVDENVLGFLQGAVRAGSLSRALGLNDPEVDQIGDDVETELGRTIREALKEFLAKLKDQVENGKIVGRELVEKVKEMRNKLKELGKEEGDKAREVLQKIREKAREALRKILERLGLGKRNLDDSMDQVARMKFREIVEKIREKLMSNETIQKIREYIRNHYGDSKVVKKLKEWIEKLRDSELREIVDVLFPLEHNSLQMRGETWDKLKNFFKDLNIKIQEHSKKFGQWVKDMWGKGLDKMKDKYGTIKAIAMEFIANSKDMSAEMSREALEFFRPYKDDLGTLWNKLVDATKEAIGKF</sequence>